<keyword evidence="2" id="KW-1185">Reference proteome</keyword>
<proteinExistence type="predicted"/>
<reference evidence="1" key="2">
    <citation type="submission" date="2015-06" db="UniProtKB">
        <authorList>
            <consortium name="EnsemblMetazoa"/>
        </authorList>
    </citation>
    <scope>IDENTIFICATION</scope>
</reference>
<organism evidence="1 2">
    <name type="scientific">Tetranychus urticae</name>
    <name type="common">Two-spotted spider mite</name>
    <dbReference type="NCBI Taxonomy" id="32264"/>
    <lineage>
        <taxon>Eukaryota</taxon>
        <taxon>Metazoa</taxon>
        <taxon>Ecdysozoa</taxon>
        <taxon>Arthropoda</taxon>
        <taxon>Chelicerata</taxon>
        <taxon>Arachnida</taxon>
        <taxon>Acari</taxon>
        <taxon>Acariformes</taxon>
        <taxon>Trombidiformes</taxon>
        <taxon>Prostigmata</taxon>
        <taxon>Eleutherengona</taxon>
        <taxon>Raphignathae</taxon>
        <taxon>Tetranychoidea</taxon>
        <taxon>Tetranychidae</taxon>
        <taxon>Tetranychus</taxon>
    </lineage>
</organism>
<dbReference type="Proteomes" id="UP000015104">
    <property type="component" value="Unassembled WGS sequence"/>
</dbReference>
<accession>T1KMZ0</accession>
<evidence type="ECO:0000313" key="1">
    <source>
        <dbReference type="EnsemblMetazoa" id="tetur15g03380.1"/>
    </source>
</evidence>
<dbReference type="HOGENOM" id="CLU_2349409_0_0_1"/>
<reference evidence="2" key="1">
    <citation type="submission" date="2011-08" db="EMBL/GenBank/DDBJ databases">
        <authorList>
            <person name="Rombauts S."/>
        </authorList>
    </citation>
    <scope>NUCLEOTIDE SEQUENCE</scope>
    <source>
        <strain evidence="2">London</strain>
    </source>
</reference>
<evidence type="ECO:0000313" key="2">
    <source>
        <dbReference type="Proteomes" id="UP000015104"/>
    </source>
</evidence>
<dbReference type="EnsemblMetazoa" id="tetur15g03380.1">
    <property type="protein sequence ID" value="tetur15g03380.1"/>
    <property type="gene ID" value="tetur15g03380"/>
</dbReference>
<sequence length="97" mass="10858">MLTTGFSCFGHNLTSVLTFDFAVASLPYFEPSEKDSQYEPSGNVNYKTSDESKIELEKVTGKIVPVTPEDEEAMKFQSFWLFECCFGLVEPCGVPKL</sequence>
<dbReference type="AlphaFoldDB" id="T1KMZ0"/>
<name>T1KMZ0_TETUR</name>
<protein>
    <submittedName>
        <fullName evidence="1">Uncharacterized protein</fullName>
    </submittedName>
</protein>
<dbReference type="EMBL" id="CAEY01000249">
    <property type="status" value="NOT_ANNOTATED_CDS"/>
    <property type="molecule type" value="Genomic_DNA"/>
</dbReference>